<proteinExistence type="predicted"/>
<reference evidence="3" key="1">
    <citation type="journal article" date="2019" name="Int. J. Syst. Evol. Microbiol.">
        <title>The Global Catalogue of Microorganisms (GCM) 10K type strain sequencing project: providing services to taxonomists for standard genome sequencing and annotation.</title>
        <authorList>
            <consortium name="The Broad Institute Genomics Platform"/>
            <consortium name="The Broad Institute Genome Sequencing Center for Infectious Disease"/>
            <person name="Wu L."/>
            <person name="Ma J."/>
        </authorList>
    </citation>
    <scope>NUCLEOTIDE SEQUENCE [LARGE SCALE GENOMIC DNA]</scope>
    <source>
        <strain evidence="3">CCUG 56608</strain>
    </source>
</reference>
<protein>
    <recommendedName>
        <fullName evidence="4">YfhD family protein</fullName>
    </recommendedName>
</protein>
<evidence type="ECO:0008006" key="4">
    <source>
        <dbReference type="Google" id="ProtNLM"/>
    </source>
</evidence>
<feature type="compositionally biased region" description="Basic and acidic residues" evidence="1">
    <location>
        <begin position="24"/>
        <end position="42"/>
    </location>
</feature>
<keyword evidence="3" id="KW-1185">Reference proteome</keyword>
<comment type="caution">
    <text evidence="2">The sequence shown here is derived from an EMBL/GenBank/DDBJ whole genome shotgun (WGS) entry which is preliminary data.</text>
</comment>
<evidence type="ECO:0000313" key="3">
    <source>
        <dbReference type="Proteomes" id="UP001597041"/>
    </source>
</evidence>
<dbReference type="Proteomes" id="UP001597041">
    <property type="component" value="Unassembled WGS sequence"/>
</dbReference>
<gene>
    <name evidence="2" type="ORF">ACFQ19_19610</name>
</gene>
<accession>A0ABW3NMI1</accession>
<organism evidence="2 3">
    <name type="scientific">Oceanobacillus locisalsi</name>
    <dbReference type="NCBI Taxonomy" id="546107"/>
    <lineage>
        <taxon>Bacteria</taxon>
        <taxon>Bacillati</taxon>
        <taxon>Bacillota</taxon>
        <taxon>Bacilli</taxon>
        <taxon>Bacillales</taxon>
        <taxon>Bacillaceae</taxon>
        <taxon>Oceanobacillus</taxon>
    </lineage>
</organism>
<name>A0ABW3NMI1_9BACI</name>
<sequence length="51" mass="5883">MAVKMRNAPTAKGKDARRFLEKVKKNSELMHKRRRADGDSRGKKIVSNNRT</sequence>
<dbReference type="RefSeq" id="WP_379594483.1">
    <property type="nucleotide sequence ID" value="NZ_JBHTKK010000041.1"/>
</dbReference>
<evidence type="ECO:0000256" key="1">
    <source>
        <dbReference type="SAM" id="MobiDB-lite"/>
    </source>
</evidence>
<evidence type="ECO:0000313" key="2">
    <source>
        <dbReference type="EMBL" id="MFD1068204.1"/>
    </source>
</evidence>
<dbReference type="EMBL" id="JBHTKK010000041">
    <property type="protein sequence ID" value="MFD1068204.1"/>
    <property type="molecule type" value="Genomic_DNA"/>
</dbReference>
<feature type="region of interest" description="Disordered" evidence="1">
    <location>
        <begin position="24"/>
        <end position="51"/>
    </location>
</feature>